<proteinExistence type="predicted"/>
<accession>A0A772P1C0</accession>
<dbReference type="AlphaFoldDB" id="A0A772P1C0"/>
<dbReference type="EMBL" id="DABHAO010000071">
    <property type="protein sequence ID" value="HAJ1082771.1"/>
    <property type="molecule type" value="Genomic_DNA"/>
</dbReference>
<protein>
    <submittedName>
        <fullName evidence="3">Phage tail protein</fullName>
    </submittedName>
</protein>
<gene>
    <name evidence="3" type="ORF">HL610_22790</name>
</gene>
<comment type="caution">
    <text evidence="3">The sequence shown here is derived from an EMBL/GenBank/DDBJ whole genome shotgun (WGS) entry which is preliminary data.</text>
</comment>
<evidence type="ECO:0000313" key="3">
    <source>
        <dbReference type="EMBL" id="HAJ1082771.1"/>
    </source>
</evidence>
<feature type="compositionally biased region" description="Low complexity" evidence="1">
    <location>
        <begin position="118"/>
        <end position="159"/>
    </location>
</feature>
<dbReference type="SUPFAM" id="SSF49464">
    <property type="entry name" value="Carboxypeptidase regulatory domain-like"/>
    <property type="match status" value="1"/>
</dbReference>
<evidence type="ECO:0000259" key="2">
    <source>
        <dbReference type="Pfam" id="PF08400"/>
    </source>
</evidence>
<evidence type="ECO:0000256" key="1">
    <source>
        <dbReference type="SAM" id="MobiDB-lite"/>
    </source>
</evidence>
<dbReference type="InterPro" id="IPR013609">
    <property type="entry name" value="Stf-like_N"/>
</dbReference>
<dbReference type="Gene3D" id="2.60.40.1120">
    <property type="entry name" value="Carboxypeptidase-like, regulatory domain"/>
    <property type="match status" value="1"/>
</dbReference>
<dbReference type="InterPro" id="IPR008969">
    <property type="entry name" value="CarboxyPept-like_regulatory"/>
</dbReference>
<organism evidence="3">
    <name type="scientific">Escherichia coli</name>
    <dbReference type="NCBI Taxonomy" id="562"/>
    <lineage>
        <taxon>Bacteria</taxon>
        <taxon>Pseudomonadati</taxon>
        <taxon>Pseudomonadota</taxon>
        <taxon>Gammaproteobacteria</taxon>
        <taxon>Enterobacterales</taxon>
        <taxon>Enterobacteriaceae</taxon>
        <taxon>Escherichia</taxon>
    </lineage>
</organism>
<feature type="non-terminal residue" evidence="3">
    <location>
        <position position="159"/>
    </location>
</feature>
<name>A0A772P1C0_ECOLX</name>
<reference evidence="3" key="2">
    <citation type="submission" date="2019-09" db="EMBL/GenBank/DDBJ databases">
        <authorList>
            <consortium name="NCBI Pathogen Detection Project"/>
        </authorList>
    </citation>
    <scope>NUCLEOTIDE SEQUENCE</scope>
    <source>
        <strain evidence="3">EC00592</strain>
    </source>
</reference>
<feature type="region of interest" description="Disordered" evidence="1">
    <location>
        <begin position="116"/>
        <end position="159"/>
    </location>
</feature>
<dbReference type="Pfam" id="PF08400">
    <property type="entry name" value="phage_tail_N"/>
    <property type="match status" value="1"/>
</dbReference>
<sequence length="159" mass="16564">MAAVKISGVLKDCAGKPIQNCTIQLKAKRNSTTVLVNTVASENPDEAGRYSMDVEHGQYSVILLVEGFPPSHAGTITVYEGSRPGTLNDFLGAMTEEDVMPEALRRFEAMVEEVARNAEAASQSAAAAKKSETAAASSKNAAKTSETNAANSAQAAATS</sequence>
<feature type="domain" description="Lambda-like tail fibre protein N-terminal" evidence="2">
    <location>
        <begin position="3"/>
        <end position="132"/>
    </location>
</feature>
<reference evidence="3" key="1">
    <citation type="journal article" date="2018" name="Genome Biol.">
        <title>SKESA: strategic k-mer extension for scrupulous assemblies.</title>
        <authorList>
            <person name="Souvorov A."/>
            <person name="Agarwala R."/>
            <person name="Lipman D.J."/>
        </authorList>
    </citation>
    <scope>NUCLEOTIDE SEQUENCE</scope>
    <source>
        <strain evidence="3">EC00592</strain>
    </source>
</reference>